<dbReference type="InterPro" id="IPR013766">
    <property type="entry name" value="Thioredoxin_domain"/>
</dbReference>
<dbReference type="PROSITE" id="PS51352">
    <property type="entry name" value="THIOREDOXIN_2"/>
    <property type="match status" value="1"/>
</dbReference>
<evidence type="ECO:0000259" key="6">
    <source>
        <dbReference type="PROSITE" id="PS51352"/>
    </source>
</evidence>
<organism evidence="7 8">
    <name type="scientific">Mesonia profundi</name>
    <dbReference type="NCBI Taxonomy" id="3070998"/>
    <lineage>
        <taxon>Bacteria</taxon>
        <taxon>Pseudomonadati</taxon>
        <taxon>Bacteroidota</taxon>
        <taxon>Flavobacteriia</taxon>
        <taxon>Flavobacteriales</taxon>
        <taxon>Flavobacteriaceae</taxon>
        <taxon>Mesonia</taxon>
    </lineage>
</organism>
<proteinExistence type="predicted"/>
<keyword evidence="8" id="KW-1185">Reference proteome</keyword>
<keyword evidence="2" id="KW-0201">Cytochrome c-type biogenesis</keyword>
<dbReference type="RefSeq" id="WP_308864638.1">
    <property type="nucleotide sequence ID" value="NZ_JAVHUL010000023.1"/>
</dbReference>
<comment type="subcellular location">
    <subcellularLocation>
        <location evidence="1">Cell envelope</location>
    </subcellularLocation>
</comment>
<feature type="signal peptide" evidence="5">
    <location>
        <begin position="1"/>
        <end position="18"/>
    </location>
</feature>
<evidence type="ECO:0000256" key="4">
    <source>
        <dbReference type="ARBA" id="ARBA00023284"/>
    </source>
</evidence>
<dbReference type="Pfam" id="PF00578">
    <property type="entry name" value="AhpC-TSA"/>
    <property type="match status" value="1"/>
</dbReference>
<gene>
    <name evidence="7" type="ORF">RBU60_09410</name>
</gene>
<protein>
    <submittedName>
        <fullName evidence="7">TlpA disulfide reductase family protein</fullName>
    </submittedName>
</protein>
<dbReference type="InterPro" id="IPR050553">
    <property type="entry name" value="Thioredoxin_ResA/DsbE_sf"/>
</dbReference>
<evidence type="ECO:0000256" key="5">
    <source>
        <dbReference type="SAM" id="SignalP"/>
    </source>
</evidence>
<dbReference type="Pfam" id="PF14289">
    <property type="entry name" value="DUF4369"/>
    <property type="match status" value="1"/>
</dbReference>
<sequence length="375" mass="42577">MNKFFFLVLSVLILSVQAVTSQTKKNQLHAQIENVPDGTLVYFSILVNENEKISLDSTQVKNGKFQIELPAVDHQVFSLLSIAGVRGDVSFINENKSLTAKIYPDSIYSSVMQGSDANELLTDYKAYMKERNAELIRMSRQFSTEELEDPNIREELESQQMAIARAIVAHNKELIKTHPNALPSLFIFSDLIDLPTITFTEMFQLYGKFSTLLKETPMGKKLGEKYGESTGISIGDIAFNFSAKTPEGEELSLQDVMNKDGKYTLIEFWASWCSYCRAEMPNVVEVYKKYHEKGLNILSVSLDKEKSEWMDAIKKFGMNWDHVSILNGWDDPAVRLYQVSSIPMNYLLDEDGKVIEVKLKGADLEKKMQELLGDQ</sequence>
<keyword evidence="3" id="KW-1015">Disulfide bond</keyword>
<feature type="chain" id="PRO_5045370822" evidence="5">
    <location>
        <begin position="19"/>
        <end position="375"/>
    </location>
</feature>
<evidence type="ECO:0000256" key="2">
    <source>
        <dbReference type="ARBA" id="ARBA00022748"/>
    </source>
</evidence>
<feature type="domain" description="Thioredoxin" evidence="6">
    <location>
        <begin position="232"/>
        <end position="375"/>
    </location>
</feature>
<dbReference type="PANTHER" id="PTHR42852">
    <property type="entry name" value="THIOL:DISULFIDE INTERCHANGE PROTEIN DSBE"/>
    <property type="match status" value="1"/>
</dbReference>
<evidence type="ECO:0000313" key="7">
    <source>
        <dbReference type="EMBL" id="MDQ7917792.1"/>
    </source>
</evidence>
<name>A0ABU1A264_9FLAO</name>
<evidence type="ECO:0000256" key="1">
    <source>
        <dbReference type="ARBA" id="ARBA00004196"/>
    </source>
</evidence>
<evidence type="ECO:0000313" key="8">
    <source>
        <dbReference type="Proteomes" id="UP001230915"/>
    </source>
</evidence>
<comment type="caution">
    <text evidence="7">The sequence shown here is derived from an EMBL/GenBank/DDBJ whole genome shotgun (WGS) entry which is preliminary data.</text>
</comment>
<reference evidence="7 8" key="1">
    <citation type="submission" date="2023-08" db="EMBL/GenBank/DDBJ databases">
        <title>Mesonia sp. MT50, isolated from deep-sea sediment of the Mariana Trench.</title>
        <authorList>
            <person name="Fu H."/>
        </authorList>
    </citation>
    <scope>NUCLEOTIDE SEQUENCE [LARGE SCALE GENOMIC DNA]</scope>
    <source>
        <strain evidence="7 8">MT50</strain>
    </source>
</reference>
<keyword evidence="5" id="KW-0732">Signal</keyword>
<accession>A0ABU1A264</accession>
<evidence type="ECO:0000256" key="3">
    <source>
        <dbReference type="ARBA" id="ARBA00023157"/>
    </source>
</evidence>
<dbReference type="InterPro" id="IPR036249">
    <property type="entry name" value="Thioredoxin-like_sf"/>
</dbReference>
<dbReference type="SUPFAM" id="SSF52833">
    <property type="entry name" value="Thioredoxin-like"/>
    <property type="match status" value="1"/>
</dbReference>
<dbReference type="Proteomes" id="UP001230915">
    <property type="component" value="Unassembled WGS sequence"/>
</dbReference>
<dbReference type="InterPro" id="IPR000866">
    <property type="entry name" value="AhpC/TSA"/>
</dbReference>
<dbReference type="Gene3D" id="3.40.30.10">
    <property type="entry name" value="Glutaredoxin"/>
    <property type="match status" value="1"/>
</dbReference>
<dbReference type="EMBL" id="JAVHUL010000023">
    <property type="protein sequence ID" value="MDQ7917792.1"/>
    <property type="molecule type" value="Genomic_DNA"/>
</dbReference>
<keyword evidence="4" id="KW-0676">Redox-active center</keyword>
<dbReference type="CDD" id="cd02966">
    <property type="entry name" value="TlpA_like_family"/>
    <property type="match status" value="1"/>
</dbReference>
<dbReference type="InterPro" id="IPR025380">
    <property type="entry name" value="DUF4369"/>
</dbReference>
<dbReference type="PANTHER" id="PTHR42852:SF6">
    <property type="entry name" value="THIOL:DISULFIDE INTERCHANGE PROTEIN DSBE"/>
    <property type="match status" value="1"/>
</dbReference>